<comment type="caution">
    <text evidence="2">The sequence shown here is derived from an EMBL/GenBank/DDBJ whole genome shotgun (WGS) entry which is preliminary data.</text>
</comment>
<evidence type="ECO:0000256" key="1">
    <source>
        <dbReference type="SAM" id="MobiDB-lite"/>
    </source>
</evidence>
<dbReference type="EMBL" id="BARU01040071">
    <property type="protein sequence ID" value="GAH87815.1"/>
    <property type="molecule type" value="Genomic_DNA"/>
</dbReference>
<reference evidence="2" key="1">
    <citation type="journal article" date="2014" name="Front. Microbiol.">
        <title>High frequency of phylogenetically diverse reductive dehalogenase-homologous genes in deep subseafloor sedimentary metagenomes.</title>
        <authorList>
            <person name="Kawai M."/>
            <person name="Futagami T."/>
            <person name="Toyoda A."/>
            <person name="Takaki Y."/>
            <person name="Nishi S."/>
            <person name="Hori S."/>
            <person name="Arai W."/>
            <person name="Tsubouchi T."/>
            <person name="Morono Y."/>
            <person name="Uchiyama I."/>
            <person name="Ito T."/>
            <person name="Fujiyama A."/>
            <person name="Inagaki F."/>
            <person name="Takami H."/>
        </authorList>
    </citation>
    <scope>NUCLEOTIDE SEQUENCE</scope>
    <source>
        <strain evidence="2">Expedition CK06-06</strain>
    </source>
</reference>
<protein>
    <submittedName>
        <fullName evidence="2">Uncharacterized protein</fullName>
    </submittedName>
</protein>
<dbReference type="AlphaFoldDB" id="X1K2B3"/>
<accession>X1K2B3</accession>
<gene>
    <name evidence="2" type="ORF">S03H2_62009</name>
</gene>
<feature type="non-terminal residue" evidence="2">
    <location>
        <position position="235"/>
    </location>
</feature>
<evidence type="ECO:0000313" key="2">
    <source>
        <dbReference type="EMBL" id="GAH87815.1"/>
    </source>
</evidence>
<sequence>SAAGVKAIPPVALMSGKFTNTADGTITFTMIGHQGGLHYHRGRKGHGINGGESFYHSKDASGNRPGKAGDSGGAFVIERTGSTLNSQDVQFSVIHGSGYGPQVGPLKDWIDNKIKTVSPGQTVTWVSKSHTMNGTPSDIYTWTGYASLKTWKKLGNWSPNGNPGVDGSLNTNNDEIAQLAWMGAKDKVYAEPRLENNWSLGQITFSANKDHDMTIRNSNNWNPSTGDGRKRILLN</sequence>
<feature type="non-terminal residue" evidence="2">
    <location>
        <position position="1"/>
    </location>
</feature>
<name>X1K2B3_9ZZZZ</name>
<feature type="region of interest" description="Disordered" evidence="1">
    <location>
        <begin position="48"/>
        <end position="69"/>
    </location>
</feature>
<organism evidence="2">
    <name type="scientific">marine sediment metagenome</name>
    <dbReference type="NCBI Taxonomy" id="412755"/>
    <lineage>
        <taxon>unclassified sequences</taxon>
        <taxon>metagenomes</taxon>
        <taxon>ecological metagenomes</taxon>
    </lineage>
</organism>
<proteinExistence type="predicted"/>